<keyword evidence="3" id="KW-1185">Reference proteome</keyword>
<protein>
    <submittedName>
        <fullName evidence="2">Uncharacterized protein</fullName>
    </submittedName>
</protein>
<feature type="region of interest" description="Disordered" evidence="1">
    <location>
        <begin position="97"/>
        <end position="130"/>
    </location>
</feature>
<comment type="caution">
    <text evidence="2">The sequence shown here is derived from an EMBL/GenBank/DDBJ whole genome shotgun (WGS) entry which is preliminary data.</text>
</comment>
<evidence type="ECO:0000313" key="2">
    <source>
        <dbReference type="EMBL" id="MQL97330.1"/>
    </source>
</evidence>
<feature type="compositionally biased region" description="Low complexity" evidence="1">
    <location>
        <begin position="99"/>
        <end position="117"/>
    </location>
</feature>
<dbReference type="EMBL" id="NMUH01002034">
    <property type="protein sequence ID" value="MQL97330.1"/>
    <property type="molecule type" value="Genomic_DNA"/>
</dbReference>
<proteinExistence type="predicted"/>
<reference evidence="2" key="1">
    <citation type="submission" date="2017-07" db="EMBL/GenBank/DDBJ databases">
        <title>Taro Niue Genome Assembly and Annotation.</title>
        <authorList>
            <person name="Atibalentja N."/>
            <person name="Keating K."/>
            <person name="Fields C.J."/>
        </authorList>
    </citation>
    <scope>NUCLEOTIDE SEQUENCE</scope>
    <source>
        <strain evidence="2">Niue_2</strain>
        <tissue evidence="2">Leaf</tissue>
    </source>
</reference>
<dbReference type="Proteomes" id="UP000652761">
    <property type="component" value="Unassembled WGS sequence"/>
</dbReference>
<evidence type="ECO:0000313" key="3">
    <source>
        <dbReference type="Proteomes" id="UP000652761"/>
    </source>
</evidence>
<dbReference type="AlphaFoldDB" id="A0A843VUX5"/>
<name>A0A843VUX5_COLES</name>
<evidence type="ECO:0000256" key="1">
    <source>
        <dbReference type="SAM" id="MobiDB-lite"/>
    </source>
</evidence>
<organism evidence="2 3">
    <name type="scientific">Colocasia esculenta</name>
    <name type="common">Wild taro</name>
    <name type="synonym">Arum esculentum</name>
    <dbReference type="NCBI Taxonomy" id="4460"/>
    <lineage>
        <taxon>Eukaryota</taxon>
        <taxon>Viridiplantae</taxon>
        <taxon>Streptophyta</taxon>
        <taxon>Embryophyta</taxon>
        <taxon>Tracheophyta</taxon>
        <taxon>Spermatophyta</taxon>
        <taxon>Magnoliopsida</taxon>
        <taxon>Liliopsida</taxon>
        <taxon>Araceae</taxon>
        <taxon>Aroideae</taxon>
        <taxon>Colocasieae</taxon>
        <taxon>Colocasia</taxon>
    </lineage>
</organism>
<sequence>MSAFFSGSTTLTGKSHSGMFTPFLRPTKKRRPVHPLLLDRRGEKLIRIQLVRCFTYMIPIPDCREQAKLKWLRKISAIASMPLFLHMMQKTKMDLHEFSAPPSSSEEAPSRSPASAAGDQLPADPAKGRSTPASWLDDVVLLAYPEAFSKTFEAPELHRFRPHRRHPTGFNDHLPLLGHHWKARCIADGEEEARERRKARRRRWLVALEAADSGRVFEGKVPAHISSLSL</sequence>
<accession>A0A843VUX5</accession>
<gene>
    <name evidence="2" type="ORF">Taro_030022</name>
</gene>